<feature type="compositionally biased region" description="Gly residues" evidence="1">
    <location>
        <begin position="557"/>
        <end position="572"/>
    </location>
</feature>
<dbReference type="InterPro" id="IPR036420">
    <property type="entry name" value="BRCT_dom_sf"/>
</dbReference>
<organism evidence="3 4">
    <name type="scientific">Micromonas commoda (strain RCC299 / NOUM17 / CCMP2709)</name>
    <name type="common">Picoplanktonic green alga</name>
    <dbReference type="NCBI Taxonomy" id="296587"/>
    <lineage>
        <taxon>Eukaryota</taxon>
        <taxon>Viridiplantae</taxon>
        <taxon>Chlorophyta</taxon>
        <taxon>Mamiellophyceae</taxon>
        <taxon>Mamiellales</taxon>
        <taxon>Mamiellaceae</taxon>
        <taxon>Micromonas</taxon>
    </lineage>
</organism>
<feature type="compositionally biased region" description="Gly residues" evidence="1">
    <location>
        <begin position="590"/>
        <end position="608"/>
    </location>
</feature>
<feature type="compositionally biased region" description="Basic and acidic residues" evidence="1">
    <location>
        <begin position="442"/>
        <end position="452"/>
    </location>
</feature>
<name>C1DZN6_MICCC</name>
<proteinExistence type="predicted"/>
<feature type="region of interest" description="Disordered" evidence="1">
    <location>
        <begin position="553"/>
        <end position="608"/>
    </location>
</feature>
<feature type="region of interest" description="Disordered" evidence="1">
    <location>
        <begin position="418"/>
        <end position="528"/>
    </location>
</feature>
<dbReference type="GeneID" id="8240618"/>
<dbReference type="GO" id="GO:0005634">
    <property type="term" value="C:nucleus"/>
    <property type="evidence" value="ECO:0007669"/>
    <property type="project" value="TreeGrafter"/>
</dbReference>
<feature type="compositionally biased region" description="Basic and acidic residues" evidence="1">
    <location>
        <begin position="234"/>
        <end position="244"/>
    </location>
</feature>
<dbReference type="STRING" id="296587.C1DZN6"/>
<dbReference type="GO" id="GO:0042276">
    <property type="term" value="P:error-prone translesion synthesis"/>
    <property type="evidence" value="ECO:0007669"/>
    <property type="project" value="TreeGrafter"/>
</dbReference>
<dbReference type="CDD" id="cd17719">
    <property type="entry name" value="BRCT_Rev1"/>
    <property type="match status" value="1"/>
</dbReference>
<dbReference type="GO" id="GO:0003887">
    <property type="term" value="F:DNA-directed DNA polymerase activity"/>
    <property type="evidence" value="ECO:0007669"/>
    <property type="project" value="TreeGrafter"/>
</dbReference>
<gene>
    <name evidence="3" type="ORF">MICPUN_56475</name>
</gene>
<dbReference type="PROSITE" id="PS50172">
    <property type="entry name" value="BRCT"/>
    <property type="match status" value="1"/>
</dbReference>
<dbReference type="Gene3D" id="3.40.50.10190">
    <property type="entry name" value="BRCT domain"/>
    <property type="match status" value="1"/>
</dbReference>
<dbReference type="SMART" id="SM00292">
    <property type="entry name" value="BRCT"/>
    <property type="match status" value="1"/>
</dbReference>
<dbReference type="Pfam" id="PF00533">
    <property type="entry name" value="BRCT"/>
    <property type="match status" value="1"/>
</dbReference>
<evidence type="ECO:0000313" key="3">
    <source>
        <dbReference type="EMBL" id="ACO61151.1"/>
    </source>
</evidence>
<reference evidence="3 4" key="1">
    <citation type="journal article" date="2009" name="Science">
        <title>Green evolution and dynamic adaptations revealed by genomes of the marine picoeukaryotes Micromonas.</title>
        <authorList>
            <person name="Worden A.Z."/>
            <person name="Lee J.H."/>
            <person name="Mock T."/>
            <person name="Rouze P."/>
            <person name="Simmons M.P."/>
            <person name="Aerts A.L."/>
            <person name="Allen A.E."/>
            <person name="Cuvelier M.L."/>
            <person name="Derelle E."/>
            <person name="Everett M.V."/>
            <person name="Foulon E."/>
            <person name="Grimwood J."/>
            <person name="Gundlach H."/>
            <person name="Henrissat B."/>
            <person name="Napoli C."/>
            <person name="McDonald S.M."/>
            <person name="Parker M.S."/>
            <person name="Rombauts S."/>
            <person name="Salamov A."/>
            <person name="Von Dassow P."/>
            <person name="Badger J.H."/>
            <person name="Coutinho P.M."/>
            <person name="Demir E."/>
            <person name="Dubchak I."/>
            <person name="Gentemann C."/>
            <person name="Eikrem W."/>
            <person name="Gready J.E."/>
            <person name="John U."/>
            <person name="Lanier W."/>
            <person name="Lindquist E.A."/>
            <person name="Lucas S."/>
            <person name="Mayer K.F."/>
            <person name="Moreau H."/>
            <person name="Not F."/>
            <person name="Otillar R."/>
            <person name="Panaud O."/>
            <person name="Pangilinan J."/>
            <person name="Paulsen I."/>
            <person name="Piegu B."/>
            <person name="Poliakov A."/>
            <person name="Robbens S."/>
            <person name="Schmutz J."/>
            <person name="Toulza E."/>
            <person name="Wyss T."/>
            <person name="Zelensky A."/>
            <person name="Zhou K."/>
            <person name="Armbrust E.V."/>
            <person name="Bhattacharya D."/>
            <person name="Goodenough U.W."/>
            <person name="Van de Peer Y."/>
            <person name="Grigoriev I.V."/>
        </authorList>
    </citation>
    <scope>NUCLEOTIDE SEQUENCE [LARGE SCALE GENOMIC DNA]</scope>
    <source>
        <strain evidence="4">RCC299 / NOUM17</strain>
    </source>
</reference>
<dbReference type="GO" id="GO:0070987">
    <property type="term" value="P:error-free translesion synthesis"/>
    <property type="evidence" value="ECO:0007669"/>
    <property type="project" value="TreeGrafter"/>
</dbReference>
<evidence type="ECO:0000313" key="4">
    <source>
        <dbReference type="Proteomes" id="UP000002009"/>
    </source>
</evidence>
<keyword evidence="4" id="KW-1185">Reference proteome</keyword>
<feature type="compositionally biased region" description="Basic and acidic residues" evidence="1">
    <location>
        <begin position="488"/>
        <end position="497"/>
    </location>
</feature>
<feature type="compositionally biased region" description="Gly residues" evidence="1">
    <location>
        <begin position="84"/>
        <end position="93"/>
    </location>
</feature>
<evidence type="ECO:0000259" key="2">
    <source>
        <dbReference type="PROSITE" id="PS50172"/>
    </source>
</evidence>
<dbReference type="OrthoDB" id="427711at2759"/>
<dbReference type="PANTHER" id="PTHR45990:SF1">
    <property type="entry name" value="DNA REPAIR PROTEIN REV1"/>
    <property type="match status" value="1"/>
</dbReference>
<protein>
    <submittedName>
        <fullName evidence="3">BRCT like protein</fullName>
    </submittedName>
</protein>
<dbReference type="PANTHER" id="PTHR45990">
    <property type="entry name" value="DNA REPAIR PROTEIN REV1"/>
    <property type="match status" value="1"/>
</dbReference>
<evidence type="ECO:0000256" key="1">
    <source>
        <dbReference type="SAM" id="MobiDB-lite"/>
    </source>
</evidence>
<feature type="domain" description="BRCT" evidence="2">
    <location>
        <begin position="124"/>
        <end position="216"/>
    </location>
</feature>
<dbReference type="Proteomes" id="UP000002009">
    <property type="component" value="Chromosome 2"/>
</dbReference>
<dbReference type="EMBL" id="CP001323">
    <property type="protein sequence ID" value="ACO61151.1"/>
    <property type="molecule type" value="Genomic_DNA"/>
</dbReference>
<dbReference type="SUPFAM" id="SSF52113">
    <property type="entry name" value="BRCT domain"/>
    <property type="match status" value="1"/>
</dbReference>
<dbReference type="AlphaFoldDB" id="C1DZN6"/>
<dbReference type="OMA" id="EAHYARE"/>
<feature type="compositionally biased region" description="Acidic residues" evidence="1">
    <location>
        <begin position="248"/>
        <end position="280"/>
    </location>
</feature>
<dbReference type="InterPro" id="IPR001357">
    <property type="entry name" value="BRCT_dom"/>
</dbReference>
<dbReference type="KEGG" id="mis:MICPUN_56475"/>
<dbReference type="GO" id="GO:0017125">
    <property type="term" value="F:deoxycytidyl transferase activity"/>
    <property type="evidence" value="ECO:0007669"/>
    <property type="project" value="TreeGrafter"/>
</dbReference>
<dbReference type="eggNOG" id="KOG2093">
    <property type="taxonomic scope" value="Eukaryota"/>
</dbReference>
<accession>C1DZN6</accession>
<sequence length="855" mass="88116">MRTRRSSRGELSPPGPDPPHLGPTVDDRAGAQRRHIESRESGTPPAPDTIGDVAPSEPARSVAQALTCRPEDVRKPSRRPRGVHAGGKPGGGDPSTRHHDGMHRNYMAYKIEKLGEQNDVASTGQTGVFAGVSVYVNGLTDPPWMDIKEIMLANGGKFANYYSRSTVTHVVCRRLTNAKLDALARSDRDHPPVVTPAWVTESLAAGRLLPCAEFALEGTLEPGVRRMTSVLPRAAKEKEKEKPPPTDPETETDGDETEEDADDDVLPTQDDVDADDDAPAEPDPRTPREAESLALSLPDAGIDPGTFDAVRVVFTAAAEHLANGSLAGARAASAAAYGALAAAVDPPRIVPVGAGEALVSVGGGGGGGGGDVRSEAAAVAAALAAAGVPATAAPVKVPDVPRGGTVPVVLAAVNSRRGDPEVAGSNPGGGVLKSAMKTPAARRGDGDNDRGRSVRWSSRVAEDIAGDDGKDDDAVTRRSPVRTSGEATSRDGPDVVHRPSPRWMTNRVSPLSGTSMPPPPPRRSSFFADAANPSMDRIDPALLAAMPPEVRAELMHGTGGGSGRAGSRGGGPNQPSLRRFMAPASSGESLGAGGGGAGGGGSGGGSAGVGVTKRGWDAFGSILGMRRGAASVPNDGKRARPSEPVEPVEPVADAEAAFGSNLPESYSQIDGSFLEAIGEEERARLREHYRAVAENRRALLNADAPEGRIELEGHDAGEEEEADDGATGEDVVVALVADADVDAFRAALAACVEGGDSPGGDSPGAAAVDVDTESTSLRSSDIVDVAGDILAAQCEAQCEAHHLESAVRLMRCGKAMAERRGPGSAWAAAFERARVRVAEAVRREYDGAELFLGGS</sequence>
<feature type="compositionally biased region" description="Basic and acidic residues" evidence="1">
    <location>
        <begin position="25"/>
        <end position="40"/>
    </location>
</feature>
<feature type="region of interest" description="Disordered" evidence="1">
    <location>
        <begin position="232"/>
        <end position="290"/>
    </location>
</feature>
<feature type="region of interest" description="Disordered" evidence="1">
    <location>
        <begin position="1"/>
        <end position="101"/>
    </location>
</feature>
<dbReference type="RefSeq" id="XP_002499893.1">
    <property type="nucleotide sequence ID" value="XM_002499847.1"/>
</dbReference>
<dbReference type="InParanoid" id="C1DZN6"/>